<dbReference type="PANTHER" id="PTHR15337:SF11">
    <property type="entry name" value="THIOREDOXIN DOMAIN-CONTAINING PROTEIN"/>
    <property type="match status" value="1"/>
</dbReference>
<name>A0ABY2WQR7_9FLAO</name>
<feature type="chain" id="PRO_5045738953" evidence="2">
    <location>
        <begin position="19"/>
        <end position="145"/>
    </location>
</feature>
<dbReference type="Gene3D" id="3.40.30.10">
    <property type="entry name" value="Glutaredoxin"/>
    <property type="match status" value="1"/>
</dbReference>
<dbReference type="InterPro" id="IPR051099">
    <property type="entry name" value="AGR/TXD"/>
</dbReference>
<evidence type="ECO:0000256" key="2">
    <source>
        <dbReference type="SAM" id="SignalP"/>
    </source>
</evidence>
<accession>A0ABY2WQR7</accession>
<feature type="domain" description="Thioredoxin" evidence="3">
    <location>
        <begin position="5"/>
        <end position="145"/>
    </location>
</feature>
<dbReference type="InterPro" id="IPR013766">
    <property type="entry name" value="Thioredoxin_domain"/>
</dbReference>
<feature type="signal peptide" evidence="2">
    <location>
        <begin position="1"/>
        <end position="18"/>
    </location>
</feature>
<dbReference type="InterPro" id="IPR036249">
    <property type="entry name" value="Thioredoxin-like_sf"/>
</dbReference>
<proteinExistence type="predicted"/>
<dbReference type="Proteomes" id="UP000751614">
    <property type="component" value="Unassembled WGS sequence"/>
</dbReference>
<evidence type="ECO:0000259" key="3">
    <source>
        <dbReference type="PROSITE" id="PS51352"/>
    </source>
</evidence>
<evidence type="ECO:0000256" key="1">
    <source>
        <dbReference type="ARBA" id="ARBA00022729"/>
    </source>
</evidence>
<dbReference type="EMBL" id="VCNI01000001">
    <property type="protein sequence ID" value="TMU57278.1"/>
    <property type="molecule type" value="Genomic_DNA"/>
</dbReference>
<gene>
    <name evidence="4" type="ORF">FGG15_06955</name>
</gene>
<evidence type="ECO:0000313" key="4">
    <source>
        <dbReference type="EMBL" id="TMU57278.1"/>
    </source>
</evidence>
<dbReference type="SUPFAM" id="SSF52833">
    <property type="entry name" value="Thioredoxin-like"/>
    <property type="match status" value="1"/>
</dbReference>
<dbReference type="PROSITE" id="PS51352">
    <property type="entry name" value="THIOREDOXIN_2"/>
    <property type="match status" value="1"/>
</dbReference>
<dbReference type="RefSeq" id="WP_138834601.1">
    <property type="nucleotide sequence ID" value="NZ_VCNI01000001.1"/>
</dbReference>
<evidence type="ECO:0000313" key="5">
    <source>
        <dbReference type="Proteomes" id="UP000751614"/>
    </source>
</evidence>
<organism evidence="4 5">
    <name type="scientific">Flagellimonas algicola</name>
    <dbReference type="NCBI Taxonomy" id="2583815"/>
    <lineage>
        <taxon>Bacteria</taxon>
        <taxon>Pseudomonadati</taxon>
        <taxon>Bacteroidota</taxon>
        <taxon>Flavobacteriia</taxon>
        <taxon>Flavobacteriales</taxon>
        <taxon>Flavobacteriaceae</taxon>
        <taxon>Flagellimonas</taxon>
    </lineage>
</organism>
<sequence length="145" mass="16654">MKRLLIIMACLWFGSLQAQDWQDSFEDALALANEQNKPVVLVFSGSDWCGPCIRLKRGILDSEDFSAYAKDHYVLYNADFPRKKKNQLPEHKLNENKSLFTEYNPKGYFPLVVVMDKDQKVLGKTGFNRKASPQDYIALLDGFVK</sequence>
<protein>
    <submittedName>
        <fullName evidence="4">Thioredoxin family protein</fullName>
    </submittedName>
</protein>
<dbReference type="Pfam" id="PF13899">
    <property type="entry name" value="Thioredoxin_7"/>
    <property type="match status" value="1"/>
</dbReference>
<keyword evidence="5" id="KW-1185">Reference proteome</keyword>
<keyword evidence="1 2" id="KW-0732">Signal</keyword>
<comment type="caution">
    <text evidence="4">The sequence shown here is derived from an EMBL/GenBank/DDBJ whole genome shotgun (WGS) entry which is preliminary data.</text>
</comment>
<dbReference type="PANTHER" id="PTHR15337">
    <property type="entry name" value="ANTERIOR GRADIENT PROTEIN-RELATED"/>
    <property type="match status" value="1"/>
</dbReference>
<reference evidence="4 5" key="1">
    <citation type="submission" date="2019-05" db="EMBL/GenBank/DDBJ databases">
        <title>Flagellimonas sp. AsT0115, sp. nov., isolated from a marine red algae, Asparagopsis taxiformis.</title>
        <authorList>
            <person name="Kim J."/>
            <person name="Jeong S.E."/>
            <person name="Jeon C.O."/>
        </authorList>
    </citation>
    <scope>NUCLEOTIDE SEQUENCE [LARGE SCALE GENOMIC DNA]</scope>
    <source>
        <strain evidence="4 5">AsT0115</strain>
    </source>
</reference>